<dbReference type="Proteomes" id="UP000031368">
    <property type="component" value="Chromosome"/>
</dbReference>
<sequence>MAPFSSHAMPWLEFHATFPRSRTDCFGCGRALIARNGGDISLRRHSFAHRPDELSANCATAGETALHILGKEIIARHGRVTMPDTWMTDLDGKRRPVTSRQSIALTDVRLEAAEGDIVSDIVAISPEGRKLFIEIRNTHGCPPEKLEKLAAMDVDVLEIDVSSYRAHPLDNLDEVILDVAPRVVIQSAALRSMAIRIADERAAREETRQTDAGRRVALYRDRQMENSPRAAELADQMIALGFFRTTWT</sequence>
<organism evidence="1 2">
    <name type="scientific">Rhizobium gallicum bv. gallicum R602sp</name>
    <dbReference type="NCBI Taxonomy" id="1041138"/>
    <lineage>
        <taxon>Bacteria</taxon>
        <taxon>Pseudomonadati</taxon>
        <taxon>Pseudomonadota</taxon>
        <taxon>Alphaproteobacteria</taxon>
        <taxon>Hyphomicrobiales</taxon>
        <taxon>Rhizobiaceae</taxon>
        <taxon>Rhizobium/Agrobacterium group</taxon>
        <taxon>Rhizobium</taxon>
    </lineage>
</organism>
<accession>A0A0B4X593</accession>
<protein>
    <submittedName>
        <fullName evidence="1">Uncharacterized protein</fullName>
    </submittedName>
</protein>
<reference evidence="1 2" key="1">
    <citation type="submission" date="2013-11" db="EMBL/GenBank/DDBJ databases">
        <title>Complete genome sequence of Rhizobium gallicum bv. gallicum R602.</title>
        <authorList>
            <person name="Bustos P."/>
            <person name="Santamaria R.I."/>
            <person name="Lozano L."/>
            <person name="Acosta J.L."/>
            <person name="Ormeno-Orrillo E."/>
            <person name="Rogel M.A."/>
            <person name="Romero D."/>
            <person name="Cevallos M.A."/>
            <person name="Martinez-Romero E."/>
            <person name="Gonzalez V."/>
        </authorList>
    </citation>
    <scope>NUCLEOTIDE SEQUENCE [LARGE SCALE GENOMIC DNA]</scope>
    <source>
        <strain evidence="1 2">R602</strain>
    </source>
</reference>
<keyword evidence="2" id="KW-1185">Reference proteome</keyword>
<proteinExistence type="predicted"/>
<dbReference type="EMBL" id="CP006877">
    <property type="protein sequence ID" value="AJD41677.1"/>
    <property type="molecule type" value="Genomic_DNA"/>
</dbReference>
<dbReference type="AlphaFoldDB" id="A0A0B4X593"/>
<dbReference type="HOGENOM" id="CLU_097921_0_0_5"/>
<name>A0A0B4X593_9HYPH</name>
<evidence type="ECO:0000313" key="2">
    <source>
        <dbReference type="Proteomes" id="UP000031368"/>
    </source>
</evidence>
<dbReference type="KEGG" id="rga:RGR602_CH02351"/>
<evidence type="ECO:0000313" key="1">
    <source>
        <dbReference type="EMBL" id="AJD41677.1"/>
    </source>
</evidence>
<gene>
    <name evidence="1" type="ORF">RGR602_CH02351</name>
</gene>